<proteinExistence type="inferred from homology"/>
<dbReference type="NCBIfam" id="TIGR04567">
    <property type="entry name" value="RNAP_delt_lowGC"/>
    <property type="match status" value="1"/>
</dbReference>
<dbReference type="InterPro" id="IPR007759">
    <property type="entry name" value="Asxl_HARE-HTH"/>
</dbReference>
<evidence type="ECO:0000313" key="9">
    <source>
        <dbReference type="EMBL" id="WIW71940.1"/>
    </source>
</evidence>
<protein>
    <recommendedName>
        <fullName evidence="6">RNAP delta factor</fullName>
    </recommendedName>
</protein>
<reference evidence="9" key="1">
    <citation type="submission" date="2023-03" db="EMBL/GenBank/DDBJ databases">
        <title>Selenobaculum gbiensis gen. nov. sp. nov., a new bacterium isolated from the gut microbiota of IBD patient.</title>
        <authorList>
            <person name="Yeo S."/>
            <person name="Park H."/>
            <person name="Huh C.S."/>
        </authorList>
    </citation>
    <scope>NUCLEOTIDE SEQUENCE</scope>
    <source>
        <strain evidence="9">ICN-92133</strain>
    </source>
</reference>
<evidence type="ECO:0000256" key="4">
    <source>
        <dbReference type="ARBA" id="ARBA00022695"/>
    </source>
</evidence>
<sequence length="113" mass="12844">MTKMAEVDIAYQILSAAGQPIYFKDLIMEIIDKKQKPVQSLSLAISEVYTLINMDSRFHHVGKGMWGLAELTPQEVKRSSSSSSSTKSNTKRREKLLEEIQDLDPVSKKRDEE</sequence>
<evidence type="ECO:0000256" key="7">
    <source>
        <dbReference type="SAM" id="MobiDB-lite"/>
    </source>
</evidence>
<accession>A0A9Y2ALC6</accession>
<feature type="compositionally biased region" description="Low complexity" evidence="7">
    <location>
        <begin position="79"/>
        <end position="88"/>
    </location>
</feature>
<dbReference type="InterPro" id="IPR038087">
    <property type="entry name" value="RNAP_delta_N_dom_sf"/>
</dbReference>
<feature type="region of interest" description="Disordered" evidence="7">
    <location>
        <begin position="73"/>
        <end position="113"/>
    </location>
</feature>
<dbReference type="PROSITE" id="PS51913">
    <property type="entry name" value="HTH_HARE"/>
    <property type="match status" value="1"/>
</dbReference>
<dbReference type="GO" id="GO:0016779">
    <property type="term" value="F:nucleotidyltransferase activity"/>
    <property type="evidence" value="ECO:0007669"/>
    <property type="project" value="UniProtKB-KW"/>
</dbReference>
<comment type="similarity">
    <text evidence="1">Belongs to the RpoE family.</text>
</comment>
<dbReference type="EMBL" id="CP120678">
    <property type="protein sequence ID" value="WIW71940.1"/>
    <property type="molecule type" value="Genomic_DNA"/>
</dbReference>
<dbReference type="Gene3D" id="1.10.10.1250">
    <property type="entry name" value="RNA polymerase, subunit delta, N-terminal domain"/>
    <property type="match status" value="1"/>
</dbReference>
<dbReference type="KEGG" id="sgbi:P3F81_03080"/>
<organism evidence="9 10">
    <name type="scientific">Selenobaculum gibii</name>
    <dbReference type="NCBI Taxonomy" id="3054208"/>
    <lineage>
        <taxon>Bacteria</taxon>
        <taxon>Bacillati</taxon>
        <taxon>Bacillota</taxon>
        <taxon>Negativicutes</taxon>
        <taxon>Selenomonadales</taxon>
        <taxon>Selenomonadaceae</taxon>
        <taxon>Selenobaculum</taxon>
    </lineage>
</organism>
<keyword evidence="2 9" id="KW-0240">DNA-directed RNA polymerase</keyword>
<keyword evidence="10" id="KW-1185">Reference proteome</keyword>
<evidence type="ECO:0000256" key="3">
    <source>
        <dbReference type="ARBA" id="ARBA00022679"/>
    </source>
</evidence>
<evidence type="ECO:0000259" key="8">
    <source>
        <dbReference type="PROSITE" id="PS51913"/>
    </source>
</evidence>
<evidence type="ECO:0000256" key="2">
    <source>
        <dbReference type="ARBA" id="ARBA00022478"/>
    </source>
</evidence>
<evidence type="ECO:0000256" key="1">
    <source>
        <dbReference type="ARBA" id="ARBA00009828"/>
    </source>
</evidence>
<evidence type="ECO:0000256" key="6">
    <source>
        <dbReference type="ARBA" id="ARBA00031937"/>
    </source>
</evidence>
<dbReference type="InterPro" id="IPR029757">
    <property type="entry name" value="RpoE"/>
</dbReference>
<evidence type="ECO:0000256" key="5">
    <source>
        <dbReference type="ARBA" id="ARBA00023163"/>
    </source>
</evidence>
<dbReference type="AlphaFoldDB" id="A0A9Y2ALC6"/>
<dbReference type="GO" id="GO:0006351">
    <property type="term" value="P:DNA-templated transcription"/>
    <property type="evidence" value="ECO:0007669"/>
    <property type="project" value="InterPro"/>
</dbReference>
<evidence type="ECO:0000313" key="10">
    <source>
        <dbReference type="Proteomes" id="UP001243623"/>
    </source>
</evidence>
<dbReference type="GO" id="GO:0006355">
    <property type="term" value="P:regulation of DNA-templated transcription"/>
    <property type="evidence" value="ECO:0007669"/>
    <property type="project" value="InterPro"/>
</dbReference>
<name>A0A9Y2ALC6_9FIRM</name>
<keyword evidence="5" id="KW-0804">Transcription</keyword>
<gene>
    <name evidence="9" type="primary">rpoE</name>
    <name evidence="9" type="ORF">P3F81_03080</name>
</gene>
<dbReference type="Proteomes" id="UP001243623">
    <property type="component" value="Chromosome"/>
</dbReference>
<dbReference type="GO" id="GO:0000428">
    <property type="term" value="C:DNA-directed RNA polymerase complex"/>
    <property type="evidence" value="ECO:0007669"/>
    <property type="project" value="UniProtKB-KW"/>
</dbReference>
<keyword evidence="3 9" id="KW-0808">Transferase</keyword>
<keyword evidence="4 9" id="KW-0548">Nucleotidyltransferase</keyword>
<dbReference type="RefSeq" id="WP_147668184.1">
    <property type="nucleotide sequence ID" value="NZ_CP120678.1"/>
</dbReference>
<feature type="domain" description="HTH HARE-type" evidence="8">
    <location>
        <begin position="4"/>
        <end position="71"/>
    </location>
</feature>